<comment type="caution">
    <text evidence="1">The sequence shown here is derived from an EMBL/GenBank/DDBJ whole genome shotgun (WGS) entry which is preliminary data.</text>
</comment>
<proteinExistence type="predicted"/>
<dbReference type="EMBL" id="JAHDVG010000464">
    <property type="protein sequence ID" value="KAH1185122.1"/>
    <property type="molecule type" value="Genomic_DNA"/>
</dbReference>
<keyword evidence="2" id="KW-1185">Reference proteome</keyword>
<protein>
    <submittedName>
        <fullName evidence="1">Uncharacterized protein</fullName>
    </submittedName>
</protein>
<accession>A0A9D3XS95</accession>
<sequence length="103" mass="11874">MGSNLIPVSVCLRDAHNQFRYDTLDDGGVSKLNEKLQLDKMRNVLHISSVQRLLTSFIRQGDERFTLKKSWTDDIPEYLNFQVDSCTSKITFFLNSVVQVYPS</sequence>
<dbReference type="AlphaFoldDB" id="A0A9D3XS95"/>
<evidence type="ECO:0000313" key="2">
    <source>
        <dbReference type="Proteomes" id="UP000827986"/>
    </source>
</evidence>
<organism evidence="1 2">
    <name type="scientific">Mauremys mutica</name>
    <name type="common">yellowpond turtle</name>
    <dbReference type="NCBI Taxonomy" id="74926"/>
    <lineage>
        <taxon>Eukaryota</taxon>
        <taxon>Metazoa</taxon>
        <taxon>Chordata</taxon>
        <taxon>Craniata</taxon>
        <taxon>Vertebrata</taxon>
        <taxon>Euteleostomi</taxon>
        <taxon>Archelosauria</taxon>
        <taxon>Testudinata</taxon>
        <taxon>Testudines</taxon>
        <taxon>Cryptodira</taxon>
        <taxon>Durocryptodira</taxon>
        <taxon>Testudinoidea</taxon>
        <taxon>Geoemydidae</taxon>
        <taxon>Geoemydinae</taxon>
        <taxon>Mauremys</taxon>
    </lineage>
</organism>
<name>A0A9D3XS95_9SAUR</name>
<gene>
    <name evidence="1" type="ORF">KIL84_013063</name>
</gene>
<evidence type="ECO:0000313" key="1">
    <source>
        <dbReference type="EMBL" id="KAH1185122.1"/>
    </source>
</evidence>
<dbReference type="Proteomes" id="UP000827986">
    <property type="component" value="Unassembled WGS sequence"/>
</dbReference>
<reference evidence="1" key="1">
    <citation type="submission" date="2021-09" db="EMBL/GenBank/DDBJ databases">
        <title>The genome of Mauremys mutica provides insights into the evolution of semi-aquatic lifestyle.</title>
        <authorList>
            <person name="Gong S."/>
            <person name="Gao Y."/>
        </authorList>
    </citation>
    <scope>NUCLEOTIDE SEQUENCE</scope>
    <source>
        <strain evidence="1">MM-2020</strain>
        <tissue evidence="1">Muscle</tissue>
    </source>
</reference>